<sequence>MKFDMDKIRIEVYTMTTCPHCPPVKAYCEDLPCSKVFFDETDPQFEERAKKLGVEWVPVVFVFSDKGEQLEKYSSVEELKETGF</sequence>
<accession>A0ABY5HUC9</accession>
<dbReference type="EMBL" id="CP038802">
    <property type="protein sequence ID" value="UTY27632.1"/>
    <property type="molecule type" value="Genomic_DNA"/>
</dbReference>
<dbReference type="PROSITE" id="PS51354">
    <property type="entry name" value="GLUTAREDOXIN_2"/>
    <property type="match status" value="1"/>
</dbReference>
<gene>
    <name evidence="1" type="ORF">E4N76_00515</name>
</gene>
<reference evidence="1" key="1">
    <citation type="submission" date="2019-04" db="EMBL/GenBank/DDBJ databases">
        <title>Whole genome sequencing of oral phylogroup 2 treponemes.</title>
        <authorList>
            <person name="Chan Y."/>
            <person name="Zeng H.H."/>
            <person name="Yu X.L."/>
            <person name="Leung W.K."/>
            <person name="Watt R.M."/>
        </authorList>
    </citation>
    <scope>NUCLEOTIDE SEQUENCE</scope>
    <source>
        <strain evidence="1">OMZ 847</strain>
    </source>
</reference>
<proteinExistence type="predicted"/>
<dbReference type="RefSeq" id="WP_255805645.1">
    <property type="nucleotide sequence ID" value="NZ_CP038802.1"/>
</dbReference>
<evidence type="ECO:0008006" key="3">
    <source>
        <dbReference type="Google" id="ProtNLM"/>
    </source>
</evidence>
<organism evidence="1 2">
    <name type="scientific">Treponema putidum</name>
    <dbReference type="NCBI Taxonomy" id="221027"/>
    <lineage>
        <taxon>Bacteria</taxon>
        <taxon>Pseudomonadati</taxon>
        <taxon>Spirochaetota</taxon>
        <taxon>Spirochaetia</taxon>
        <taxon>Spirochaetales</taxon>
        <taxon>Treponemataceae</taxon>
        <taxon>Treponema</taxon>
    </lineage>
</organism>
<dbReference type="Proteomes" id="UP001059401">
    <property type="component" value="Chromosome"/>
</dbReference>
<dbReference type="InterPro" id="IPR036249">
    <property type="entry name" value="Thioredoxin-like_sf"/>
</dbReference>
<evidence type="ECO:0000313" key="2">
    <source>
        <dbReference type="Proteomes" id="UP001059401"/>
    </source>
</evidence>
<dbReference type="SUPFAM" id="SSF52833">
    <property type="entry name" value="Thioredoxin-like"/>
    <property type="match status" value="1"/>
</dbReference>
<protein>
    <recommendedName>
        <fullName evidence="3">Glutaredoxin</fullName>
    </recommendedName>
</protein>
<keyword evidence="2" id="KW-1185">Reference proteome</keyword>
<evidence type="ECO:0000313" key="1">
    <source>
        <dbReference type="EMBL" id="UTY27632.1"/>
    </source>
</evidence>
<name>A0ABY5HUC9_9SPIR</name>
<dbReference type="Gene3D" id="3.40.30.10">
    <property type="entry name" value="Glutaredoxin"/>
    <property type="match status" value="1"/>
</dbReference>